<keyword evidence="5 8" id="KW-1133">Transmembrane helix</keyword>
<dbReference type="SUPFAM" id="SSF81343">
    <property type="entry name" value="Fumarate reductase respiratory complex transmembrane subunits"/>
    <property type="match status" value="1"/>
</dbReference>
<keyword evidence="2" id="KW-0349">Heme</keyword>
<dbReference type="GO" id="GO:0005739">
    <property type="term" value="C:mitochondrion"/>
    <property type="evidence" value="ECO:0007669"/>
    <property type="project" value="GOC"/>
</dbReference>
<keyword evidence="7 8" id="KW-0472">Membrane</keyword>
<gene>
    <name evidence="9" type="ORF">UCREL1_11110</name>
</gene>
<dbReference type="EMBL" id="KB707518">
    <property type="protein sequence ID" value="EMR61929.1"/>
    <property type="molecule type" value="Genomic_DNA"/>
</dbReference>
<dbReference type="PANTHER" id="PTHR10978:SF5">
    <property type="entry name" value="SUCCINATE DEHYDROGENASE CYTOCHROME B560 SUBUNIT, MITOCHONDRIAL"/>
    <property type="match status" value="1"/>
</dbReference>
<evidence type="ECO:0000313" key="9">
    <source>
        <dbReference type="EMBL" id="EMR61929.1"/>
    </source>
</evidence>
<keyword evidence="6" id="KW-0408">Iron</keyword>
<evidence type="ECO:0000256" key="8">
    <source>
        <dbReference type="SAM" id="Phobius"/>
    </source>
</evidence>
<name>M7S765_EUTLA</name>
<dbReference type="InterPro" id="IPR034804">
    <property type="entry name" value="SQR/QFR_C/D"/>
</dbReference>
<dbReference type="OMA" id="MNGIRHL"/>
<dbReference type="eggNOG" id="KOG0449">
    <property type="taxonomic scope" value="Eukaryota"/>
</dbReference>
<dbReference type="OrthoDB" id="588261at2759"/>
<dbReference type="CDD" id="cd03499">
    <property type="entry name" value="SQR_TypeC_SdhC"/>
    <property type="match status" value="1"/>
</dbReference>
<keyword evidence="10" id="KW-1185">Reference proteome</keyword>
<evidence type="ECO:0000256" key="1">
    <source>
        <dbReference type="ARBA" id="ARBA00004370"/>
    </source>
</evidence>
<dbReference type="KEGG" id="ela:UCREL1_11110"/>
<protein>
    <submittedName>
        <fullName evidence="9">Putative succinate dehydrogenase cytochrome b subunit protein</fullName>
    </submittedName>
</protein>
<dbReference type="Gene3D" id="1.20.1300.10">
    <property type="entry name" value="Fumarate reductase/succinate dehydrogenase, transmembrane subunit"/>
    <property type="match status" value="1"/>
</dbReference>
<feature type="transmembrane region" description="Helical" evidence="8">
    <location>
        <begin position="121"/>
        <end position="144"/>
    </location>
</feature>
<dbReference type="STRING" id="1287681.M7S765"/>
<proteinExistence type="predicted"/>
<keyword evidence="4" id="KW-0479">Metal-binding</keyword>
<evidence type="ECO:0000256" key="7">
    <source>
        <dbReference type="ARBA" id="ARBA00023136"/>
    </source>
</evidence>
<evidence type="ECO:0000256" key="6">
    <source>
        <dbReference type="ARBA" id="ARBA00023004"/>
    </source>
</evidence>
<organism evidence="9 10">
    <name type="scientific">Eutypa lata (strain UCR-EL1)</name>
    <name type="common">Grapevine dieback disease fungus</name>
    <name type="synonym">Eutypa armeniacae</name>
    <dbReference type="NCBI Taxonomy" id="1287681"/>
    <lineage>
        <taxon>Eukaryota</taxon>
        <taxon>Fungi</taxon>
        <taxon>Dikarya</taxon>
        <taxon>Ascomycota</taxon>
        <taxon>Pezizomycotina</taxon>
        <taxon>Sordariomycetes</taxon>
        <taxon>Xylariomycetidae</taxon>
        <taxon>Xylariales</taxon>
        <taxon>Diatrypaceae</taxon>
        <taxon>Eutypa</taxon>
    </lineage>
</organism>
<dbReference type="GO" id="GO:0046872">
    <property type="term" value="F:metal ion binding"/>
    <property type="evidence" value="ECO:0007669"/>
    <property type="project" value="UniProtKB-KW"/>
</dbReference>
<sequence>MLTQRVGLRAVRQVATKNNAFFSHNLPRLALATNAVSHQIRGAATTQKLTETDAQSLLASQRRARPVSPHITTYDYSQIWLGASIWTRFTGMMMTGGLYVYSLAYLAAPLTGWHLESATLAASAAALPVAVKIVGKFLVAWPVLFHSFQGTRHLVWDLTIGYKKSTIHKTGWAVWGASLVSALAVTFLY</sequence>
<evidence type="ECO:0000256" key="3">
    <source>
        <dbReference type="ARBA" id="ARBA00022692"/>
    </source>
</evidence>
<dbReference type="InterPro" id="IPR014314">
    <property type="entry name" value="Succ_DH_cytb556"/>
</dbReference>
<accession>M7S765</accession>
<dbReference type="Proteomes" id="UP000012174">
    <property type="component" value="Unassembled WGS sequence"/>
</dbReference>
<feature type="transmembrane region" description="Helical" evidence="8">
    <location>
        <begin position="172"/>
        <end position="188"/>
    </location>
</feature>
<dbReference type="GO" id="GO:0016020">
    <property type="term" value="C:membrane"/>
    <property type="evidence" value="ECO:0007669"/>
    <property type="project" value="UniProtKB-SubCell"/>
</dbReference>
<comment type="subcellular location">
    <subcellularLocation>
        <location evidence="1">Membrane</location>
    </subcellularLocation>
</comment>
<dbReference type="HOGENOM" id="CLU_094691_0_1_1"/>
<evidence type="ECO:0000256" key="5">
    <source>
        <dbReference type="ARBA" id="ARBA00022989"/>
    </source>
</evidence>
<dbReference type="GO" id="GO:0009055">
    <property type="term" value="F:electron transfer activity"/>
    <property type="evidence" value="ECO:0007669"/>
    <property type="project" value="InterPro"/>
</dbReference>
<dbReference type="Pfam" id="PF01127">
    <property type="entry name" value="Sdh_cyt"/>
    <property type="match status" value="1"/>
</dbReference>
<evidence type="ECO:0000256" key="2">
    <source>
        <dbReference type="ARBA" id="ARBA00022617"/>
    </source>
</evidence>
<dbReference type="AlphaFoldDB" id="M7S765"/>
<dbReference type="GO" id="GO:0006121">
    <property type="term" value="P:mitochondrial electron transport, succinate to ubiquinone"/>
    <property type="evidence" value="ECO:0007669"/>
    <property type="project" value="TreeGrafter"/>
</dbReference>
<evidence type="ECO:0000313" key="10">
    <source>
        <dbReference type="Proteomes" id="UP000012174"/>
    </source>
</evidence>
<reference evidence="10" key="1">
    <citation type="journal article" date="2013" name="Genome Announc.">
        <title>Draft genome sequence of the grapevine dieback fungus Eutypa lata UCR-EL1.</title>
        <authorList>
            <person name="Blanco-Ulate B."/>
            <person name="Rolshausen P.E."/>
            <person name="Cantu D."/>
        </authorList>
    </citation>
    <scope>NUCLEOTIDE SEQUENCE [LARGE SCALE GENOMIC DNA]</scope>
    <source>
        <strain evidence="10">UCR-EL1</strain>
    </source>
</reference>
<dbReference type="PANTHER" id="PTHR10978">
    <property type="entry name" value="SUCCINATE DEHYDROGENASE CYTOCHROME B560 SUBUNIT"/>
    <property type="match status" value="1"/>
</dbReference>
<dbReference type="InterPro" id="IPR000701">
    <property type="entry name" value="SuccDH_FuR_B_TM-su"/>
</dbReference>
<dbReference type="NCBIfam" id="TIGR02970">
    <property type="entry name" value="succ_dehyd_cytB"/>
    <property type="match status" value="1"/>
</dbReference>
<evidence type="ECO:0000256" key="4">
    <source>
        <dbReference type="ARBA" id="ARBA00022723"/>
    </source>
</evidence>
<keyword evidence="3 8" id="KW-0812">Transmembrane</keyword>
<dbReference type="GO" id="GO:0006099">
    <property type="term" value="P:tricarboxylic acid cycle"/>
    <property type="evidence" value="ECO:0007669"/>
    <property type="project" value="InterPro"/>
</dbReference>